<feature type="region of interest" description="Disordered" evidence="1">
    <location>
        <begin position="40"/>
        <end position="105"/>
    </location>
</feature>
<feature type="compositionally biased region" description="Polar residues" evidence="1">
    <location>
        <begin position="92"/>
        <end position="105"/>
    </location>
</feature>
<evidence type="ECO:0000256" key="1">
    <source>
        <dbReference type="SAM" id="MobiDB-lite"/>
    </source>
</evidence>
<reference evidence="3 4" key="2">
    <citation type="journal article" date="2008" name="Bioinformatics">
        <title>Assembly reconciliation.</title>
        <authorList>
            <person name="Zimin A.V."/>
            <person name="Smith D.R."/>
            <person name="Sutton G."/>
            <person name="Yorke J.A."/>
        </authorList>
    </citation>
    <scope>NUCLEOTIDE SEQUENCE [LARGE SCALE GENOMIC DNA]</scope>
    <source>
        <strain evidence="3 4">TSC#14021-0224.01</strain>
    </source>
</reference>
<dbReference type="KEGG" id="der:6545897"/>
<reference evidence="3 4" key="1">
    <citation type="journal article" date="2007" name="Nature">
        <title>Evolution of genes and genomes on the Drosophila phylogeny.</title>
        <authorList>
            <consortium name="Drosophila 12 Genomes Consortium"/>
            <person name="Clark A.G."/>
            <person name="Eisen M.B."/>
            <person name="Smith D.R."/>
            <person name="Bergman C.M."/>
            <person name="Oliver B."/>
            <person name="Markow T.A."/>
            <person name="Kaufman T.C."/>
            <person name="Kellis M."/>
            <person name="Gelbart W."/>
            <person name="Iyer V.N."/>
            <person name="Pollard D.A."/>
            <person name="Sackton T.B."/>
            <person name="Larracuente A.M."/>
            <person name="Singh N.D."/>
            <person name="Abad J.P."/>
            <person name="Abt D.N."/>
            <person name="Adryan B."/>
            <person name="Aguade M."/>
            <person name="Akashi H."/>
            <person name="Anderson W.W."/>
            <person name="Aquadro C.F."/>
            <person name="Ardell D.H."/>
            <person name="Arguello R."/>
            <person name="Artieri C.G."/>
            <person name="Barbash D.A."/>
            <person name="Barker D."/>
            <person name="Barsanti P."/>
            <person name="Batterham P."/>
            <person name="Batzoglou S."/>
            <person name="Begun D."/>
            <person name="Bhutkar A."/>
            <person name="Blanco E."/>
            <person name="Bosak S.A."/>
            <person name="Bradley R.K."/>
            <person name="Brand A.D."/>
            <person name="Brent M.R."/>
            <person name="Brooks A.N."/>
            <person name="Brown R.H."/>
            <person name="Butlin R.K."/>
            <person name="Caggese C."/>
            <person name="Calvi B.R."/>
            <person name="Bernardo de Carvalho A."/>
            <person name="Caspi A."/>
            <person name="Castrezana S."/>
            <person name="Celniker S.E."/>
            <person name="Chang J.L."/>
            <person name="Chapple C."/>
            <person name="Chatterji S."/>
            <person name="Chinwalla A."/>
            <person name="Civetta A."/>
            <person name="Clifton S.W."/>
            <person name="Comeron J.M."/>
            <person name="Costello J.C."/>
            <person name="Coyne J.A."/>
            <person name="Daub J."/>
            <person name="David R.G."/>
            <person name="Delcher A.L."/>
            <person name="Delehaunty K."/>
            <person name="Do C.B."/>
            <person name="Ebling H."/>
            <person name="Edwards K."/>
            <person name="Eickbush T."/>
            <person name="Evans J.D."/>
            <person name="Filipski A."/>
            <person name="Findeiss S."/>
            <person name="Freyhult E."/>
            <person name="Fulton L."/>
            <person name="Fulton R."/>
            <person name="Garcia A.C."/>
            <person name="Gardiner A."/>
            <person name="Garfield D.A."/>
            <person name="Garvin B.E."/>
            <person name="Gibson G."/>
            <person name="Gilbert D."/>
            <person name="Gnerre S."/>
            <person name="Godfrey J."/>
            <person name="Good R."/>
            <person name="Gotea V."/>
            <person name="Gravely B."/>
            <person name="Greenberg A.J."/>
            <person name="Griffiths-Jones S."/>
            <person name="Gross S."/>
            <person name="Guigo R."/>
            <person name="Gustafson E.A."/>
            <person name="Haerty W."/>
            <person name="Hahn M.W."/>
            <person name="Halligan D.L."/>
            <person name="Halpern A.L."/>
            <person name="Halter G.M."/>
            <person name="Han M.V."/>
            <person name="Heger A."/>
            <person name="Hillier L."/>
            <person name="Hinrichs A.S."/>
            <person name="Holmes I."/>
            <person name="Hoskins R.A."/>
            <person name="Hubisz M.J."/>
            <person name="Hultmark D."/>
            <person name="Huntley M.A."/>
            <person name="Jaffe D.B."/>
            <person name="Jagadeeshan S."/>
            <person name="Jeck W.R."/>
            <person name="Johnson J."/>
            <person name="Jones C.D."/>
            <person name="Jordan W.C."/>
            <person name="Karpen G.H."/>
            <person name="Kataoka E."/>
            <person name="Keightley P.D."/>
            <person name="Kheradpour P."/>
            <person name="Kirkness E.F."/>
            <person name="Koerich L.B."/>
            <person name="Kristiansen K."/>
            <person name="Kudrna D."/>
            <person name="Kulathinal R.J."/>
            <person name="Kumar S."/>
            <person name="Kwok R."/>
            <person name="Lander E."/>
            <person name="Langley C.H."/>
            <person name="Lapoint R."/>
            <person name="Lazzaro B.P."/>
            <person name="Lee S.J."/>
            <person name="Levesque L."/>
            <person name="Li R."/>
            <person name="Lin C.F."/>
            <person name="Lin M.F."/>
            <person name="Lindblad-Toh K."/>
            <person name="Llopart A."/>
            <person name="Long M."/>
            <person name="Low L."/>
            <person name="Lozovsky E."/>
            <person name="Lu J."/>
            <person name="Luo M."/>
            <person name="Machado C.A."/>
            <person name="Makalowski W."/>
            <person name="Marzo M."/>
            <person name="Matsuda M."/>
            <person name="Matzkin L."/>
            <person name="McAllister B."/>
            <person name="McBride C.S."/>
            <person name="McKernan B."/>
            <person name="McKernan K."/>
            <person name="Mendez-Lago M."/>
            <person name="Minx P."/>
            <person name="Mollenhauer M.U."/>
            <person name="Montooth K."/>
            <person name="Mount S.M."/>
            <person name="Mu X."/>
            <person name="Myers E."/>
            <person name="Negre B."/>
            <person name="Newfeld S."/>
            <person name="Nielsen R."/>
            <person name="Noor M.A."/>
            <person name="O'Grady P."/>
            <person name="Pachter L."/>
            <person name="Papaceit M."/>
            <person name="Parisi M.J."/>
            <person name="Parisi M."/>
            <person name="Parts L."/>
            <person name="Pedersen J.S."/>
            <person name="Pesole G."/>
            <person name="Phillippy A.M."/>
            <person name="Ponting C.P."/>
            <person name="Pop M."/>
            <person name="Porcelli D."/>
            <person name="Powell J.R."/>
            <person name="Prohaska S."/>
            <person name="Pruitt K."/>
            <person name="Puig M."/>
            <person name="Quesneville H."/>
            <person name="Ram K.R."/>
            <person name="Rand D."/>
            <person name="Rasmussen M.D."/>
            <person name="Reed L.K."/>
            <person name="Reenan R."/>
            <person name="Reily A."/>
            <person name="Remington K.A."/>
            <person name="Rieger T.T."/>
            <person name="Ritchie M.G."/>
            <person name="Robin C."/>
            <person name="Rogers Y.H."/>
            <person name="Rohde C."/>
            <person name="Rozas J."/>
            <person name="Rubenfield M.J."/>
            <person name="Ruiz A."/>
            <person name="Russo S."/>
            <person name="Salzberg S.L."/>
            <person name="Sanchez-Gracia A."/>
            <person name="Saranga D.J."/>
            <person name="Sato H."/>
            <person name="Schaeffer S.W."/>
            <person name="Schatz M.C."/>
            <person name="Schlenke T."/>
            <person name="Schwartz R."/>
            <person name="Segarra C."/>
            <person name="Singh R.S."/>
            <person name="Sirot L."/>
            <person name="Sirota M."/>
            <person name="Sisneros N.B."/>
            <person name="Smith C.D."/>
            <person name="Smith T.F."/>
            <person name="Spieth J."/>
            <person name="Stage D.E."/>
            <person name="Stark A."/>
            <person name="Stephan W."/>
            <person name="Strausberg R.L."/>
            <person name="Strempel S."/>
            <person name="Sturgill D."/>
            <person name="Sutton G."/>
            <person name="Sutton G.G."/>
            <person name="Tao W."/>
            <person name="Teichmann S."/>
            <person name="Tobari Y.N."/>
            <person name="Tomimura Y."/>
            <person name="Tsolas J.M."/>
            <person name="Valente V.L."/>
            <person name="Venter E."/>
            <person name="Venter J.C."/>
            <person name="Vicario S."/>
            <person name="Vieira F.G."/>
            <person name="Vilella A.J."/>
            <person name="Villasante A."/>
            <person name="Walenz B."/>
            <person name="Wang J."/>
            <person name="Wasserman M."/>
            <person name="Watts T."/>
            <person name="Wilson D."/>
            <person name="Wilson R.K."/>
            <person name="Wing R.A."/>
            <person name="Wolfner M.F."/>
            <person name="Wong A."/>
            <person name="Wong G.K."/>
            <person name="Wu C.I."/>
            <person name="Wu G."/>
            <person name="Yamamoto D."/>
            <person name="Yang H.P."/>
            <person name="Yang S.P."/>
            <person name="Yorke J.A."/>
            <person name="Yoshida K."/>
            <person name="Zdobnov E."/>
            <person name="Zhang P."/>
            <person name="Zhang Y."/>
            <person name="Zimin A.V."/>
            <person name="Baldwin J."/>
            <person name="Abdouelleil A."/>
            <person name="Abdulkadir J."/>
            <person name="Abebe A."/>
            <person name="Abera B."/>
            <person name="Abreu J."/>
            <person name="Acer S.C."/>
            <person name="Aftuck L."/>
            <person name="Alexander A."/>
            <person name="An P."/>
            <person name="Anderson E."/>
            <person name="Anderson S."/>
            <person name="Arachi H."/>
            <person name="Azer M."/>
            <person name="Bachantsang P."/>
            <person name="Barry A."/>
            <person name="Bayul T."/>
            <person name="Berlin A."/>
            <person name="Bessette D."/>
            <person name="Bloom T."/>
            <person name="Blye J."/>
            <person name="Boguslavskiy L."/>
            <person name="Bonnet C."/>
            <person name="Boukhgalter B."/>
            <person name="Bourzgui I."/>
            <person name="Brown A."/>
            <person name="Cahill P."/>
            <person name="Channer S."/>
            <person name="Cheshatsang Y."/>
            <person name="Chuda L."/>
            <person name="Citroen M."/>
            <person name="Collymore A."/>
            <person name="Cooke P."/>
            <person name="Costello M."/>
            <person name="D'Aco K."/>
            <person name="Daza R."/>
            <person name="De Haan G."/>
            <person name="DeGray S."/>
            <person name="DeMaso C."/>
            <person name="Dhargay N."/>
            <person name="Dooley K."/>
            <person name="Dooley E."/>
            <person name="Doricent M."/>
            <person name="Dorje P."/>
            <person name="Dorjee K."/>
            <person name="Dupes A."/>
            <person name="Elong R."/>
            <person name="Falk J."/>
            <person name="Farina A."/>
            <person name="Faro S."/>
            <person name="Ferguson D."/>
            <person name="Fisher S."/>
            <person name="Foley C.D."/>
            <person name="Franke A."/>
            <person name="Friedrich D."/>
            <person name="Gadbois L."/>
            <person name="Gearin G."/>
            <person name="Gearin C.R."/>
            <person name="Giannoukos G."/>
            <person name="Goode T."/>
            <person name="Graham J."/>
            <person name="Grandbois E."/>
            <person name="Grewal S."/>
            <person name="Gyaltsen K."/>
            <person name="Hafez N."/>
            <person name="Hagos B."/>
            <person name="Hall J."/>
            <person name="Henson C."/>
            <person name="Hollinger A."/>
            <person name="Honan T."/>
            <person name="Huard M.D."/>
            <person name="Hughes L."/>
            <person name="Hurhula B."/>
            <person name="Husby M.E."/>
            <person name="Kamat A."/>
            <person name="Kanga B."/>
            <person name="Kashin S."/>
            <person name="Khazanovich D."/>
            <person name="Kisner P."/>
            <person name="Lance K."/>
            <person name="Lara M."/>
            <person name="Lee W."/>
            <person name="Lennon N."/>
            <person name="Letendre F."/>
            <person name="LeVine R."/>
            <person name="Lipovsky A."/>
            <person name="Liu X."/>
            <person name="Liu J."/>
            <person name="Liu S."/>
            <person name="Lokyitsang T."/>
            <person name="Lokyitsang Y."/>
            <person name="Lubonja R."/>
            <person name="Lui A."/>
            <person name="MacDonald P."/>
            <person name="Magnisalis V."/>
            <person name="Maru K."/>
            <person name="Matthews C."/>
            <person name="McCusker W."/>
            <person name="McDonough S."/>
            <person name="Mehta T."/>
            <person name="Meldrim J."/>
            <person name="Meneus L."/>
            <person name="Mihai O."/>
            <person name="Mihalev A."/>
            <person name="Mihova T."/>
            <person name="Mittelman R."/>
            <person name="Mlenga V."/>
            <person name="Montmayeur A."/>
            <person name="Mulrain L."/>
            <person name="Navidi A."/>
            <person name="Naylor J."/>
            <person name="Negash T."/>
            <person name="Nguyen T."/>
            <person name="Nguyen N."/>
            <person name="Nicol R."/>
            <person name="Norbu C."/>
            <person name="Norbu N."/>
            <person name="Novod N."/>
            <person name="O'Neill B."/>
            <person name="Osman S."/>
            <person name="Markiewicz E."/>
            <person name="Oyono O.L."/>
            <person name="Patti C."/>
            <person name="Phunkhang P."/>
            <person name="Pierre F."/>
            <person name="Priest M."/>
            <person name="Raghuraman S."/>
            <person name="Rege F."/>
            <person name="Reyes R."/>
            <person name="Rise C."/>
            <person name="Rogov P."/>
            <person name="Ross K."/>
            <person name="Ryan E."/>
            <person name="Settipalli S."/>
            <person name="Shea T."/>
            <person name="Sherpa N."/>
            <person name="Shi L."/>
            <person name="Shih D."/>
            <person name="Sparrow T."/>
            <person name="Spaulding J."/>
            <person name="Stalker J."/>
            <person name="Stange-Thomann N."/>
            <person name="Stavropoulos S."/>
            <person name="Stone C."/>
            <person name="Strader C."/>
            <person name="Tesfaye S."/>
            <person name="Thomson T."/>
            <person name="Thoulutsang Y."/>
            <person name="Thoulutsang D."/>
            <person name="Topham K."/>
            <person name="Topping I."/>
            <person name="Tsamla T."/>
            <person name="Vassiliev H."/>
            <person name="Vo A."/>
            <person name="Wangchuk T."/>
            <person name="Wangdi T."/>
            <person name="Weiand M."/>
            <person name="Wilkinson J."/>
            <person name="Wilson A."/>
            <person name="Yadav S."/>
            <person name="Young G."/>
            <person name="Yu Q."/>
            <person name="Zembek L."/>
            <person name="Zhong D."/>
            <person name="Zimmer A."/>
            <person name="Zwirko Z."/>
            <person name="Jaffe D.B."/>
            <person name="Alvarez P."/>
            <person name="Brockman W."/>
            <person name="Butler J."/>
            <person name="Chin C."/>
            <person name="Gnerre S."/>
            <person name="Grabherr M."/>
            <person name="Kleber M."/>
            <person name="Mauceli E."/>
            <person name="MacCallum I."/>
        </authorList>
    </citation>
    <scope>NUCLEOTIDE SEQUENCE [LARGE SCALE GENOMIC DNA]</scope>
    <source>
        <strain evidence="3 4">TSC#14021-0224.01</strain>
    </source>
</reference>
<feature type="compositionally biased region" description="Basic and acidic residues" evidence="1">
    <location>
        <begin position="42"/>
        <end position="52"/>
    </location>
</feature>
<evidence type="ECO:0000313" key="3">
    <source>
        <dbReference type="EMBL" id="EDV51815.2"/>
    </source>
</evidence>
<accession>B3NHM0</accession>
<proteinExistence type="predicted"/>
<sequence length="105" mass="11685">LKTSFDNTMRAYLLLALFGCVLLATVSANPVDIDDLEDLDEEKLIAEEQDNVKDDEEDDEDANEPESDDDLDEPESQDDNSNDDDDDDDSGSVESNQNNANEKLL</sequence>
<dbReference type="AlphaFoldDB" id="B3NHM0"/>
<dbReference type="EMBL" id="CH954178">
    <property type="protein sequence ID" value="EDV51815.2"/>
    <property type="molecule type" value="Genomic_DNA"/>
</dbReference>
<dbReference type="HOGENOM" id="CLU_183235_0_0_1"/>
<keyword evidence="2" id="KW-0732">Signal</keyword>
<keyword evidence="4" id="KW-1185">Reference proteome</keyword>
<evidence type="ECO:0000313" key="4">
    <source>
        <dbReference type="Proteomes" id="UP000008711"/>
    </source>
</evidence>
<feature type="compositionally biased region" description="Acidic residues" evidence="1">
    <location>
        <begin position="53"/>
        <end position="91"/>
    </location>
</feature>
<feature type="non-terminal residue" evidence="3">
    <location>
        <position position="1"/>
    </location>
</feature>
<organism evidence="3 4">
    <name type="scientific">Drosophila erecta</name>
    <name type="common">Fruit fly</name>
    <dbReference type="NCBI Taxonomy" id="7220"/>
    <lineage>
        <taxon>Eukaryota</taxon>
        <taxon>Metazoa</taxon>
        <taxon>Ecdysozoa</taxon>
        <taxon>Arthropoda</taxon>
        <taxon>Hexapoda</taxon>
        <taxon>Insecta</taxon>
        <taxon>Pterygota</taxon>
        <taxon>Neoptera</taxon>
        <taxon>Endopterygota</taxon>
        <taxon>Diptera</taxon>
        <taxon>Brachycera</taxon>
        <taxon>Muscomorpha</taxon>
        <taxon>Ephydroidea</taxon>
        <taxon>Drosophilidae</taxon>
        <taxon>Drosophila</taxon>
        <taxon>Sophophora</taxon>
    </lineage>
</organism>
<dbReference type="Proteomes" id="UP000008711">
    <property type="component" value="Unassembled WGS sequence"/>
</dbReference>
<feature type="signal peptide" evidence="2">
    <location>
        <begin position="1"/>
        <end position="28"/>
    </location>
</feature>
<gene>
    <name evidence="3" type="primary">Dere\GG13689</name>
    <name evidence="3" type="synonym">dere_GLEANR_13931</name>
    <name evidence="3" type="synonym">GG13689</name>
    <name evidence="3" type="ORF">Dere_GG13689</name>
</gene>
<name>B3NHM0_DROER</name>
<protein>
    <submittedName>
        <fullName evidence="3">Uncharacterized protein</fullName>
    </submittedName>
</protein>
<feature type="chain" id="PRO_5006455349" evidence="2">
    <location>
        <begin position="29"/>
        <end position="105"/>
    </location>
</feature>
<evidence type="ECO:0000256" key="2">
    <source>
        <dbReference type="SAM" id="SignalP"/>
    </source>
</evidence>